<dbReference type="EMBL" id="CADDTS010000048">
    <property type="protein sequence ID" value="CAB1221385.1"/>
    <property type="molecule type" value="Genomic_DNA"/>
</dbReference>
<accession>A0A811GEL1</accession>
<evidence type="ECO:0000313" key="1">
    <source>
        <dbReference type="EMBL" id="CAB1221385.1"/>
    </source>
</evidence>
<evidence type="ECO:0000313" key="2">
    <source>
        <dbReference type="Proteomes" id="UP000489961"/>
    </source>
</evidence>
<protein>
    <recommendedName>
        <fullName evidence="3">Transposase</fullName>
    </recommendedName>
</protein>
<comment type="caution">
    <text evidence="1">The sequence shown here is derived from an EMBL/GenBank/DDBJ whole genome shotgun (WGS) entry which is preliminary data.</text>
</comment>
<reference evidence="1 2" key="1">
    <citation type="submission" date="2020-02" db="EMBL/GenBank/DDBJ databases">
        <authorList>
            <person name="Chaudhuri R."/>
        </authorList>
    </citation>
    <scope>NUCLEOTIDE SEQUENCE [LARGE SCALE GENOMIC DNA]</scope>
    <source>
        <strain evidence="1">SFB21</strain>
    </source>
</reference>
<gene>
    <name evidence="1" type="ORF">SFB21_2769</name>
</gene>
<dbReference type="AlphaFoldDB" id="A0A811GEL1"/>
<name>A0A811GEL1_9GAMM</name>
<proteinExistence type="predicted"/>
<evidence type="ECO:0008006" key="3">
    <source>
        <dbReference type="Google" id="ProtNLM"/>
    </source>
</evidence>
<sequence>MLNKIENLVAKSVNGREIVVSLVPLKKMQNTRHGFEWVEVGKKVLLQSGVEIDLNLDGRSFYTDVHEMFRFTARVN</sequence>
<organism evidence="1 2">
    <name type="scientific">Acinetobacter bouvetii</name>
    <dbReference type="NCBI Taxonomy" id="202951"/>
    <lineage>
        <taxon>Bacteria</taxon>
        <taxon>Pseudomonadati</taxon>
        <taxon>Pseudomonadota</taxon>
        <taxon>Gammaproteobacteria</taxon>
        <taxon>Moraxellales</taxon>
        <taxon>Moraxellaceae</taxon>
        <taxon>Acinetobacter</taxon>
    </lineage>
</organism>
<dbReference type="Proteomes" id="UP000489961">
    <property type="component" value="Unassembled WGS sequence"/>
</dbReference>